<dbReference type="SUPFAM" id="SSF56747">
    <property type="entry name" value="Prim-pol domain"/>
    <property type="match status" value="1"/>
</dbReference>
<keyword evidence="2" id="KW-0240">DNA-directed RNA polymerase</keyword>
<evidence type="ECO:0000256" key="1">
    <source>
        <dbReference type="ARBA" id="ARBA00009762"/>
    </source>
</evidence>
<accession>A0A5B9DFU6</accession>
<comment type="similarity">
    <text evidence="1 2">Belongs to the eukaryotic-type primase small subunit family.</text>
</comment>
<dbReference type="EC" id="2.7.7.-" evidence="2"/>
<dbReference type="InterPro" id="IPR002755">
    <property type="entry name" value="DNA_primase_S"/>
</dbReference>
<keyword evidence="2" id="KW-0808">Transferase</keyword>
<dbReference type="Pfam" id="PF01896">
    <property type="entry name" value="DNA_primase_S"/>
    <property type="match status" value="1"/>
</dbReference>
<dbReference type="EMBL" id="CP042905">
    <property type="protein sequence ID" value="QEE17982.2"/>
    <property type="molecule type" value="Genomic_DNA"/>
</dbReference>
<organism evidence="4 5">
    <name type="scientific">Promethearchaeum syntrophicum</name>
    <dbReference type="NCBI Taxonomy" id="2594042"/>
    <lineage>
        <taxon>Archaea</taxon>
        <taxon>Promethearchaeati</taxon>
        <taxon>Promethearchaeota</taxon>
        <taxon>Promethearchaeia</taxon>
        <taxon>Promethearchaeales</taxon>
        <taxon>Promethearchaeaceae</taxon>
        <taxon>Promethearchaeum</taxon>
    </lineage>
</organism>
<reference evidence="4 5" key="2">
    <citation type="journal article" date="2024" name="Int. J. Syst. Evol. Microbiol.">
        <title>Promethearchaeum syntrophicum gen. nov., sp. nov., an anaerobic, obligately syntrophic archaeon, the first isolate of the lineage 'Asgard' archaea, and proposal of the new archaeal phylum Promethearchaeota phyl. nov. and kingdom Promethearchaeati regn. nov.</title>
        <authorList>
            <person name="Imachi H."/>
            <person name="Nobu M.K."/>
            <person name="Kato S."/>
            <person name="Takaki Y."/>
            <person name="Miyazaki M."/>
            <person name="Miyata M."/>
            <person name="Ogawara M."/>
            <person name="Saito Y."/>
            <person name="Sakai S."/>
            <person name="Tahara Y.O."/>
            <person name="Takano Y."/>
            <person name="Tasumi E."/>
            <person name="Uematsu K."/>
            <person name="Yoshimura T."/>
            <person name="Itoh T."/>
            <person name="Ohkuma M."/>
            <person name="Takai K."/>
        </authorList>
    </citation>
    <scope>NUCLEOTIDE SEQUENCE [LARGE SCALE GENOMIC DNA]</scope>
    <source>
        <strain evidence="4 5">MK-D1</strain>
    </source>
</reference>
<reference evidence="4 5" key="1">
    <citation type="journal article" date="2020" name="Nature">
        <title>Isolation of an archaeon at the prokaryote-eukaryote interface.</title>
        <authorList>
            <person name="Imachi H."/>
            <person name="Nobu M.K."/>
            <person name="Nakahara N."/>
            <person name="Morono Y."/>
            <person name="Ogawara M."/>
            <person name="Takaki Y."/>
            <person name="Takano Y."/>
            <person name="Uematsu K."/>
            <person name="Ikuta T."/>
            <person name="Ito M."/>
            <person name="Matsui Y."/>
            <person name="Miyazaki M."/>
            <person name="Murata K."/>
            <person name="Saito Y."/>
            <person name="Sakai S."/>
            <person name="Song C."/>
            <person name="Tasumi E."/>
            <person name="Yamanaka Y."/>
            <person name="Yamaguchi T."/>
            <person name="Kamagata Y."/>
            <person name="Tamaki H."/>
            <person name="Takai K."/>
        </authorList>
    </citation>
    <scope>NUCLEOTIDE SEQUENCE [LARGE SCALE GENOMIC DNA]</scope>
    <source>
        <strain evidence="4 5">MK-D1</strain>
    </source>
</reference>
<dbReference type="GO" id="GO:0003899">
    <property type="term" value="F:DNA-directed RNA polymerase activity"/>
    <property type="evidence" value="ECO:0007669"/>
    <property type="project" value="InterPro"/>
</dbReference>
<dbReference type="AlphaFoldDB" id="A0A5B9DFU6"/>
<dbReference type="Gene3D" id="3.90.920.10">
    <property type="entry name" value="DNA primase, PRIM domain"/>
    <property type="match status" value="1"/>
</dbReference>
<keyword evidence="2" id="KW-0639">Primosome</keyword>
<keyword evidence="5" id="KW-1185">Reference proteome</keyword>
<gene>
    <name evidence="4" type="ORF">DSAG12_03820</name>
</gene>
<evidence type="ECO:0000313" key="4">
    <source>
        <dbReference type="EMBL" id="QEE17982.2"/>
    </source>
</evidence>
<dbReference type="GO" id="GO:0006269">
    <property type="term" value="P:DNA replication, synthesis of primer"/>
    <property type="evidence" value="ECO:0007669"/>
    <property type="project" value="UniProtKB-KW"/>
</dbReference>
<keyword evidence="2" id="KW-0235">DNA replication</keyword>
<dbReference type="PANTHER" id="PTHR10536">
    <property type="entry name" value="DNA PRIMASE SMALL SUBUNIT"/>
    <property type="match status" value="1"/>
</dbReference>
<proteinExistence type="inferred from homology"/>
<comment type="function">
    <text evidence="3">RNA polymerase that catalyzes the synthesis of short RNA molecules used as primers for DNA polymerase during DNA replication.</text>
</comment>
<dbReference type="GO" id="GO:1990077">
    <property type="term" value="C:primosome complex"/>
    <property type="evidence" value="ECO:0007669"/>
    <property type="project" value="UniProtKB-KW"/>
</dbReference>
<name>A0A5B9DFU6_9ARCH</name>
<evidence type="ECO:0000313" key="5">
    <source>
        <dbReference type="Proteomes" id="UP000321408"/>
    </source>
</evidence>
<dbReference type="Proteomes" id="UP000321408">
    <property type="component" value="Chromosome"/>
</dbReference>
<dbReference type="GO" id="GO:0000428">
    <property type="term" value="C:DNA-directed RNA polymerase complex"/>
    <property type="evidence" value="ECO:0007669"/>
    <property type="project" value="UniProtKB-KW"/>
</dbReference>
<evidence type="ECO:0000256" key="3">
    <source>
        <dbReference type="RuleBase" id="RU004224"/>
    </source>
</evidence>
<dbReference type="KEGG" id="psyt:DSAG12_03820"/>
<keyword evidence="2" id="KW-0804">Transcription</keyword>
<protein>
    <recommendedName>
        <fullName evidence="2">DNA primase</fullName>
        <ecNumber evidence="2">2.7.7.-</ecNumber>
    </recommendedName>
</protein>
<evidence type="ECO:0000256" key="2">
    <source>
        <dbReference type="RuleBase" id="RU003514"/>
    </source>
</evidence>
<sequence length="382" mass="43957">MVRHMQFPSNKYLIRHLITTAPRHSYHSATYYERPGAETMDQKGYISCDFVVDIDADHIPTNCRQNHDYAICKACGAFFQGEKPLKCSKCDGTKFDKISWICDECLEVSKKQVFNLIENFLLSDFSIPIEDINLYFSGHRGYHVHLKTKAFLDLDQDARREISDYVTGEGFSFKIWDYKMIQNNMMGFSIDDPGWAGKIAKELYNILVLGEPRIKEVFENPIYGKKLSTSLINIIISNRQYLIKQISDKRKIWQVAGIGEKTWIRIFEILRDRIKADIDVVVSIDLHRLIRLEGTLHGKTGFKVMKIKYDNLKDFDPLKDALSFPDDQDNTLDIEISAPISPKIRIGDTNYGPYNLGEKLKLPLNAALFLLCKEVAQIKPPS</sequence>